<dbReference type="RefSeq" id="WP_080843384.1">
    <property type="nucleotide sequence ID" value="NZ_LT009726.1"/>
</dbReference>
<proteinExistence type="predicted"/>
<dbReference type="Proteomes" id="UP000191988">
    <property type="component" value="Unassembled WGS sequence"/>
</dbReference>
<keyword evidence="4" id="KW-1185">Reference proteome</keyword>
<protein>
    <submittedName>
        <fullName evidence="3">Uncharacterized protein</fullName>
    </submittedName>
</protein>
<name>A0A1S7SB08_9HYPH</name>
<feature type="transmembrane region" description="Helical" evidence="2">
    <location>
        <begin position="158"/>
        <end position="178"/>
    </location>
</feature>
<dbReference type="AlphaFoldDB" id="A0A1S7SB08"/>
<keyword evidence="2" id="KW-0472">Membrane</keyword>
<feature type="region of interest" description="Disordered" evidence="1">
    <location>
        <begin position="1"/>
        <end position="32"/>
    </location>
</feature>
<dbReference type="InterPro" id="IPR046121">
    <property type="entry name" value="DUF6118"/>
</dbReference>
<dbReference type="STRING" id="1183432.AGR3A_pb0022"/>
<accession>A0A1S7SB08</accession>
<evidence type="ECO:0000313" key="4">
    <source>
        <dbReference type="Proteomes" id="UP000191988"/>
    </source>
</evidence>
<feature type="compositionally biased region" description="Basic and acidic residues" evidence="1">
    <location>
        <begin position="14"/>
        <end position="29"/>
    </location>
</feature>
<dbReference type="EMBL" id="FBWK01000073">
    <property type="protein sequence ID" value="CUX65842.1"/>
    <property type="molecule type" value="Genomic_DNA"/>
</dbReference>
<dbReference type="Pfam" id="PF19613">
    <property type="entry name" value="DUF6118"/>
    <property type="match status" value="1"/>
</dbReference>
<organism evidence="3 4">
    <name type="scientific">Agrobacterium tomkonis CFBP 6623</name>
    <dbReference type="NCBI Taxonomy" id="1183432"/>
    <lineage>
        <taxon>Bacteria</taxon>
        <taxon>Pseudomonadati</taxon>
        <taxon>Pseudomonadota</taxon>
        <taxon>Alphaproteobacteria</taxon>
        <taxon>Hyphomicrobiales</taxon>
        <taxon>Rhizobiaceae</taxon>
        <taxon>Rhizobium/Agrobacterium group</taxon>
        <taxon>Agrobacterium</taxon>
        <taxon>Agrobacterium tumefaciens complex</taxon>
    </lineage>
</organism>
<keyword evidence="2" id="KW-1133">Transmembrane helix</keyword>
<evidence type="ECO:0000256" key="1">
    <source>
        <dbReference type="SAM" id="MobiDB-lite"/>
    </source>
</evidence>
<gene>
    <name evidence="3" type="ORF">AGR3A_pb0022</name>
</gene>
<feature type="compositionally biased region" description="Acidic residues" evidence="1">
    <location>
        <begin position="1"/>
        <end position="13"/>
    </location>
</feature>
<evidence type="ECO:0000313" key="3">
    <source>
        <dbReference type="EMBL" id="CUX65842.1"/>
    </source>
</evidence>
<reference evidence="4" key="1">
    <citation type="submission" date="2016-01" db="EMBL/GenBank/DDBJ databases">
        <authorList>
            <person name="Regsiter A."/>
            <person name="william w."/>
        </authorList>
    </citation>
    <scope>NUCLEOTIDE SEQUENCE [LARGE SCALE GENOMIC DNA]</scope>
    <source>
        <strain evidence="4">CFBP 6623</strain>
    </source>
</reference>
<evidence type="ECO:0000256" key="2">
    <source>
        <dbReference type="SAM" id="Phobius"/>
    </source>
</evidence>
<keyword evidence="2" id="KW-0812">Transmembrane</keyword>
<sequence>MTEDDRNEVQADEYQDHTDSEASNEHDPGDPAAAFEALRETVEDLAADLSREMTTIRKGVEAAFDRLEGQSAPVDYSADIGRVVQSLNIVGERLQAIEKSPALRQGPDHYARTIERSGTDLVRNAAQQLERQASDLERIGRQLATVTKGAYIREHQNFRMWMAGAIGIIAGMVLLALLPRFLPFSIDSHVASLVMGRDRVSAGRAMIEVADPNKSQDIVVAACQHKRLCSQTSAFSARII</sequence>